<comment type="caution">
    <text evidence="12">The sequence shown here is derived from an EMBL/GenBank/DDBJ whole genome shotgun (WGS) entry which is preliminary data.</text>
</comment>
<dbReference type="AlphaFoldDB" id="A0A562NPC1"/>
<gene>
    <name evidence="12" type="ORF">IQ24_02287</name>
</gene>
<keyword evidence="9" id="KW-0406">Ion transport</keyword>
<accession>A0A562NPC1</accession>
<keyword evidence="5" id="KW-0410">Iron transport</keyword>
<dbReference type="SUPFAM" id="SSF52540">
    <property type="entry name" value="P-loop containing nucleoside triphosphate hydrolases"/>
    <property type="match status" value="1"/>
</dbReference>
<evidence type="ECO:0000313" key="12">
    <source>
        <dbReference type="EMBL" id="TWI33920.1"/>
    </source>
</evidence>
<evidence type="ECO:0000256" key="6">
    <source>
        <dbReference type="ARBA" id="ARBA00022741"/>
    </source>
</evidence>
<dbReference type="GO" id="GO:0016887">
    <property type="term" value="F:ATP hydrolysis activity"/>
    <property type="evidence" value="ECO:0007669"/>
    <property type="project" value="InterPro"/>
</dbReference>
<keyword evidence="4" id="KW-1003">Cell membrane</keyword>
<protein>
    <submittedName>
        <fullName evidence="12">Iron complex transport system ATP-binding protein</fullName>
    </submittedName>
</protein>
<keyword evidence="10" id="KW-0472">Membrane</keyword>
<evidence type="ECO:0000313" key="13">
    <source>
        <dbReference type="Proteomes" id="UP000316225"/>
    </source>
</evidence>
<dbReference type="InterPro" id="IPR003439">
    <property type="entry name" value="ABC_transporter-like_ATP-bd"/>
</dbReference>
<dbReference type="Gene3D" id="3.40.50.300">
    <property type="entry name" value="P-loop containing nucleotide triphosphate hydrolases"/>
    <property type="match status" value="1"/>
</dbReference>
<sequence>MTPAPPIFDVRNLSVSLGGAPILRDLSFTLPPGITGLIGANGSGKTTLLRSLAGILRPAQGQIRHEGQDLSAIPPRARARRIALLPQSGEAPAGLTVRDLAARGRTPWLRPFLPLRPSDQQAIDRALTATGMTDLQHRRMDSLSGGQRQRAWISLVLAQESGTLLLDEPLNFLDLPHQAELVHLLKSLAVQRHIVIIIHDLTLAARLCDHVVALRDGRLIASGPAAEVLSAPELERTFAIPFTCLETQAGAFVLPKGL</sequence>
<comment type="similarity">
    <text evidence="2">Belongs to the ABC transporter superfamily.</text>
</comment>
<reference evidence="12 13" key="1">
    <citation type="journal article" date="2015" name="Stand. Genomic Sci.">
        <title>Genomic Encyclopedia of Bacterial and Archaeal Type Strains, Phase III: the genomes of soil and plant-associated and newly described type strains.</title>
        <authorList>
            <person name="Whitman W.B."/>
            <person name="Woyke T."/>
            <person name="Klenk H.P."/>
            <person name="Zhou Y."/>
            <person name="Lilburn T.G."/>
            <person name="Beck B.J."/>
            <person name="De Vos P."/>
            <person name="Vandamme P."/>
            <person name="Eisen J.A."/>
            <person name="Garrity G."/>
            <person name="Hugenholtz P."/>
            <person name="Kyrpides N.C."/>
        </authorList>
    </citation>
    <scope>NUCLEOTIDE SEQUENCE [LARGE SCALE GENOMIC DNA]</scope>
    <source>
        <strain evidence="12 13">CGMCC 1.5364</strain>
    </source>
</reference>
<evidence type="ECO:0000256" key="5">
    <source>
        <dbReference type="ARBA" id="ARBA00022496"/>
    </source>
</evidence>
<dbReference type="OrthoDB" id="9805601at2"/>
<dbReference type="GO" id="GO:0005886">
    <property type="term" value="C:plasma membrane"/>
    <property type="evidence" value="ECO:0007669"/>
    <property type="project" value="UniProtKB-SubCell"/>
</dbReference>
<dbReference type="EMBL" id="VLKU01000006">
    <property type="protein sequence ID" value="TWI33920.1"/>
    <property type="molecule type" value="Genomic_DNA"/>
</dbReference>
<dbReference type="Proteomes" id="UP000316225">
    <property type="component" value="Unassembled WGS sequence"/>
</dbReference>
<evidence type="ECO:0000256" key="7">
    <source>
        <dbReference type="ARBA" id="ARBA00022840"/>
    </source>
</evidence>
<dbReference type="FunFam" id="3.40.50.300:FF:000134">
    <property type="entry name" value="Iron-enterobactin ABC transporter ATP-binding protein"/>
    <property type="match status" value="1"/>
</dbReference>
<keyword evidence="7 12" id="KW-0067">ATP-binding</keyword>
<dbReference type="PANTHER" id="PTHR42771">
    <property type="entry name" value="IRON(3+)-HYDROXAMATE IMPORT ATP-BINDING PROTEIN FHUC"/>
    <property type="match status" value="1"/>
</dbReference>
<dbReference type="GO" id="GO:0006826">
    <property type="term" value="P:iron ion transport"/>
    <property type="evidence" value="ECO:0007669"/>
    <property type="project" value="UniProtKB-KW"/>
</dbReference>
<dbReference type="PROSITE" id="PS50893">
    <property type="entry name" value="ABC_TRANSPORTER_2"/>
    <property type="match status" value="1"/>
</dbReference>
<dbReference type="PROSITE" id="PS00211">
    <property type="entry name" value="ABC_TRANSPORTER_1"/>
    <property type="match status" value="1"/>
</dbReference>
<dbReference type="PANTHER" id="PTHR42771:SF2">
    <property type="entry name" value="IRON(3+)-HYDROXAMATE IMPORT ATP-BINDING PROTEIN FHUC"/>
    <property type="match status" value="1"/>
</dbReference>
<evidence type="ECO:0000256" key="1">
    <source>
        <dbReference type="ARBA" id="ARBA00004202"/>
    </source>
</evidence>
<dbReference type="InterPro" id="IPR051535">
    <property type="entry name" value="Siderophore_ABC-ATPase"/>
</dbReference>
<dbReference type="SMART" id="SM00382">
    <property type="entry name" value="AAA"/>
    <property type="match status" value="1"/>
</dbReference>
<evidence type="ECO:0000256" key="3">
    <source>
        <dbReference type="ARBA" id="ARBA00022448"/>
    </source>
</evidence>
<keyword evidence="3" id="KW-0813">Transport</keyword>
<evidence type="ECO:0000256" key="8">
    <source>
        <dbReference type="ARBA" id="ARBA00023004"/>
    </source>
</evidence>
<keyword evidence="13" id="KW-1185">Reference proteome</keyword>
<dbReference type="RefSeq" id="WP_158637517.1">
    <property type="nucleotide sequence ID" value="NZ_VLKU01000006.1"/>
</dbReference>
<evidence type="ECO:0000256" key="10">
    <source>
        <dbReference type="ARBA" id="ARBA00023136"/>
    </source>
</evidence>
<dbReference type="Pfam" id="PF00005">
    <property type="entry name" value="ABC_tran"/>
    <property type="match status" value="1"/>
</dbReference>
<evidence type="ECO:0000256" key="9">
    <source>
        <dbReference type="ARBA" id="ARBA00023065"/>
    </source>
</evidence>
<name>A0A562NPC1_9RHOB</name>
<dbReference type="CDD" id="cd03214">
    <property type="entry name" value="ABC_Iron-Siderophores_B12_Hemin"/>
    <property type="match status" value="1"/>
</dbReference>
<dbReference type="InterPro" id="IPR027417">
    <property type="entry name" value="P-loop_NTPase"/>
</dbReference>
<dbReference type="InterPro" id="IPR003593">
    <property type="entry name" value="AAA+_ATPase"/>
</dbReference>
<keyword evidence="8" id="KW-0408">Iron</keyword>
<keyword evidence="6" id="KW-0547">Nucleotide-binding</keyword>
<comment type="subcellular location">
    <subcellularLocation>
        <location evidence="1">Cell membrane</location>
        <topology evidence="1">Peripheral membrane protein</topology>
    </subcellularLocation>
</comment>
<evidence type="ECO:0000256" key="4">
    <source>
        <dbReference type="ARBA" id="ARBA00022475"/>
    </source>
</evidence>
<organism evidence="12 13">
    <name type="scientific">Paracoccus sulfuroxidans</name>
    <dbReference type="NCBI Taxonomy" id="384678"/>
    <lineage>
        <taxon>Bacteria</taxon>
        <taxon>Pseudomonadati</taxon>
        <taxon>Pseudomonadota</taxon>
        <taxon>Alphaproteobacteria</taxon>
        <taxon>Rhodobacterales</taxon>
        <taxon>Paracoccaceae</taxon>
        <taxon>Paracoccus</taxon>
    </lineage>
</organism>
<dbReference type="InterPro" id="IPR017871">
    <property type="entry name" value="ABC_transporter-like_CS"/>
</dbReference>
<feature type="domain" description="ABC transporter" evidence="11">
    <location>
        <begin position="8"/>
        <end position="241"/>
    </location>
</feature>
<proteinExistence type="inferred from homology"/>
<evidence type="ECO:0000256" key="2">
    <source>
        <dbReference type="ARBA" id="ARBA00005417"/>
    </source>
</evidence>
<evidence type="ECO:0000259" key="11">
    <source>
        <dbReference type="PROSITE" id="PS50893"/>
    </source>
</evidence>
<dbReference type="GO" id="GO:0005524">
    <property type="term" value="F:ATP binding"/>
    <property type="evidence" value="ECO:0007669"/>
    <property type="project" value="UniProtKB-KW"/>
</dbReference>